<keyword evidence="1" id="KW-0812">Transmembrane</keyword>
<dbReference type="Proteomes" id="UP000580344">
    <property type="component" value="Unassembled WGS sequence"/>
</dbReference>
<keyword evidence="1" id="KW-1133">Transmembrane helix</keyword>
<accession>A0ABX1WKL6</accession>
<keyword evidence="2" id="KW-0732">Signal</keyword>
<evidence type="ECO:0000256" key="2">
    <source>
        <dbReference type="SAM" id="SignalP"/>
    </source>
</evidence>
<organism evidence="3 4">
    <name type="scientific">Empedobacter stercoris</name>
    <dbReference type="NCBI Taxonomy" id="1628248"/>
    <lineage>
        <taxon>Bacteria</taxon>
        <taxon>Pseudomonadati</taxon>
        <taxon>Bacteroidota</taxon>
        <taxon>Flavobacteriia</taxon>
        <taxon>Flavobacteriales</taxon>
        <taxon>Weeksellaceae</taxon>
        <taxon>Empedobacter</taxon>
    </lineage>
</organism>
<name>A0ABX1WKL6_9FLAO</name>
<gene>
    <name evidence="3" type="ORF">HMH06_04265</name>
</gene>
<comment type="caution">
    <text evidence="3">The sequence shown here is derived from an EMBL/GenBank/DDBJ whole genome shotgun (WGS) entry which is preliminary data.</text>
</comment>
<evidence type="ECO:0008006" key="5">
    <source>
        <dbReference type="Google" id="ProtNLM"/>
    </source>
</evidence>
<keyword evidence="4" id="KW-1185">Reference proteome</keyword>
<keyword evidence="1" id="KW-0472">Membrane</keyword>
<reference evidence="3 4" key="1">
    <citation type="submission" date="2020-05" db="EMBL/GenBank/DDBJ databases">
        <title>Tigecycline resistant gene in Empedobacter stercoris.</title>
        <authorList>
            <person name="Chen Y."/>
            <person name="Cheng Y."/>
            <person name="Zhou K."/>
        </authorList>
    </citation>
    <scope>NUCLEOTIDE SEQUENCE [LARGE SCALE GENOMIC DNA]</scope>
    <source>
        <strain evidence="3 4">ES202</strain>
    </source>
</reference>
<proteinExistence type="predicted"/>
<feature type="signal peptide" evidence="2">
    <location>
        <begin position="1"/>
        <end position="25"/>
    </location>
</feature>
<evidence type="ECO:0000313" key="3">
    <source>
        <dbReference type="EMBL" id="NOJ75059.1"/>
    </source>
</evidence>
<evidence type="ECO:0000313" key="4">
    <source>
        <dbReference type="Proteomes" id="UP000580344"/>
    </source>
</evidence>
<evidence type="ECO:0000256" key="1">
    <source>
        <dbReference type="SAM" id="Phobius"/>
    </source>
</evidence>
<feature type="transmembrane region" description="Helical" evidence="1">
    <location>
        <begin position="57"/>
        <end position="75"/>
    </location>
</feature>
<sequence length="83" mass="9141">MKTFLKSKFLFILILLFSAVNTIYAQDCPDPGWDCETPPTPGPGQGSGTQATPIDQYTIYLIGFAIAVAVVYFAMNKYKKSLI</sequence>
<dbReference type="EMBL" id="JABFOQ010000006">
    <property type="protein sequence ID" value="NOJ75059.1"/>
    <property type="molecule type" value="Genomic_DNA"/>
</dbReference>
<dbReference type="RefSeq" id="WP_171622386.1">
    <property type="nucleotide sequence ID" value="NZ_CP053698.1"/>
</dbReference>
<feature type="chain" id="PRO_5045264319" description="Signal peptidase" evidence="2">
    <location>
        <begin position="26"/>
        <end position="83"/>
    </location>
</feature>
<protein>
    <recommendedName>
        <fullName evidence="5">Signal peptidase</fullName>
    </recommendedName>
</protein>